<dbReference type="InterPro" id="IPR023562">
    <property type="entry name" value="ClpP/TepA"/>
</dbReference>
<feature type="chain" id="PRO_5038494088" evidence="3">
    <location>
        <begin position="23"/>
        <end position="471"/>
    </location>
</feature>
<evidence type="ECO:0000256" key="1">
    <source>
        <dbReference type="SAM" id="Coils"/>
    </source>
</evidence>
<feature type="coiled-coil region" evidence="1">
    <location>
        <begin position="116"/>
        <end position="184"/>
    </location>
</feature>
<dbReference type="PANTHER" id="PTHR10381">
    <property type="entry name" value="ATP-DEPENDENT CLP PROTEASE PROTEOLYTIC SUBUNIT"/>
    <property type="match status" value="1"/>
</dbReference>
<comment type="caution">
    <text evidence="4">The sequence shown here is derived from an EMBL/GenBank/DDBJ whole genome shotgun (WGS) entry which is preliminary data.</text>
</comment>
<evidence type="ECO:0000313" key="5">
    <source>
        <dbReference type="Proteomes" id="UP000886812"/>
    </source>
</evidence>
<dbReference type="PANTHER" id="PTHR10381:SF11">
    <property type="entry name" value="ATP-DEPENDENT CLP PROTEASE PROTEOLYTIC SUBUNIT, MITOCHONDRIAL"/>
    <property type="match status" value="1"/>
</dbReference>
<keyword evidence="3" id="KW-0732">Signal</keyword>
<dbReference type="GO" id="GO:0006515">
    <property type="term" value="P:protein quality control for misfolded or incompletely synthesized proteins"/>
    <property type="evidence" value="ECO:0007669"/>
    <property type="project" value="TreeGrafter"/>
</dbReference>
<dbReference type="AlphaFoldDB" id="A0A9D1T290"/>
<feature type="signal peptide" evidence="3">
    <location>
        <begin position="1"/>
        <end position="22"/>
    </location>
</feature>
<dbReference type="InterPro" id="IPR029045">
    <property type="entry name" value="ClpP/crotonase-like_dom_sf"/>
</dbReference>
<gene>
    <name evidence="4" type="ORF">IAC75_05035</name>
</gene>
<feature type="region of interest" description="Disordered" evidence="2">
    <location>
        <begin position="44"/>
        <end position="66"/>
    </location>
</feature>
<sequence length="471" mass="51400">MKGLRFFAAMLAAAALAPFMHGQDAAETASAAVPVEKAAADVPAESAAAPEAEKAPEALPAASDASNASVVPAAPAAAPAAMPSDGDLTENQKKQLRISVLKARQARVNAEIALGKARLAEKLAPQKEERARLEAETSLRAARTTARLAEVESAKKKLDAELARDKARNDLELFEKRSKVSEAELDLKISRLEQEMQLARFSQGIEQVKAAEALRGIVVSDAAAAPAYRKDPLENGKLYISDRRIEFNGPVTPELAEHVVGRIYFYNNQSAEYPIFIVIDNSPGGSVAAGYQIMKAMESSKAPVYVVVKSYAASMAAMITTFAERSFCYGNTVLLQHQPSSGMKGNLTQMREGLDSVTRWTRNINDQLAKKMGMTYEEYVAEMYKHDSRGDWSEFGDGAQRWKWVTDVVDAMEETSIVRKNDGDKPAAAVPGSVREYKFDERGKPYVELPTLPAGDMWMIYDPANLYRVGI</sequence>
<evidence type="ECO:0000313" key="4">
    <source>
        <dbReference type="EMBL" id="HIV04496.1"/>
    </source>
</evidence>
<dbReference type="Proteomes" id="UP000886812">
    <property type="component" value="Unassembled WGS sequence"/>
</dbReference>
<dbReference type="GO" id="GO:0004252">
    <property type="term" value="F:serine-type endopeptidase activity"/>
    <property type="evidence" value="ECO:0007669"/>
    <property type="project" value="TreeGrafter"/>
</dbReference>
<dbReference type="Gene3D" id="3.90.226.10">
    <property type="entry name" value="2-enoyl-CoA Hydratase, Chain A, domain 1"/>
    <property type="match status" value="1"/>
</dbReference>
<feature type="compositionally biased region" description="Low complexity" evidence="2">
    <location>
        <begin position="57"/>
        <end position="66"/>
    </location>
</feature>
<evidence type="ECO:0000256" key="2">
    <source>
        <dbReference type="SAM" id="MobiDB-lite"/>
    </source>
</evidence>
<reference evidence="4" key="1">
    <citation type="submission" date="2020-10" db="EMBL/GenBank/DDBJ databases">
        <authorList>
            <person name="Gilroy R."/>
        </authorList>
    </citation>
    <scope>NUCLEOTIDE SEQUENCE</scope>
    <source>
        <strain evidence="4">10669</strain>
    </source>
</reference>
<dbReference type="GO" id="GO:0009368">
    <property type="term" value="C:endopeptidase Clp complex"/>
    <property type="evidence" value="ECO:0007669"/>
    <property type="project" value="TreeGrafter"/>
</dbReference>
<dbReference type="GO" id="GO:0004176">
    <property type="term" value="F:ATP-dependent peptidase activity"/>
    <property type="evidence" value="ECO:0007669"/>
    <property type="project" value="TreeGrafter"/>
</dbReference>
<dbReference type="Pfam" id="PF00574">
    <property type="entry name" value="CLP_protease"/>
    <property type="match status" value="1"/>
</dbReference>
<dbReference type="EMBL" id="DVOG01000132">
    <property type="protein sequence ID" value="HIV04496.1"/>
    <property type="molecule type" value="Genomic_DNA"/>
</dbReference>
<evidence type="ECO:0000256" key="3">
    <source>
        <dbReference type="SAM" id="SignalP"/>
    </source>
</evidence>
<dbReference type="SUPFAM" id="SSF52096">
    <property type="entry name" value="ClpP/crotonase"/>
    <property type="match status" value="1"/>
</dbReference>
<organism evidence="4 5">
    <name type="scientific">Candidatus Spyradosoma merdigallinarum</name>
    <dbReference type="NCBI Taxonomy" id="2840950"/>
    <lineage>
        <taxon>Bacteria</taxon>
        <taxon>Pseudomonadati</taxon>
        <taxon>Verrucomicrobiota</taxon>
        <taxon>Opitutia</taxon>
        <taxon>Opitutia incertae sedis</taxon>
        <taxon>Candidatus Spyradosoma</taxon>
    </lineage>
</organism>
<keyword evidence="1" id="KW-0175">Coiled coil</keyword>
<protein>
    <submittedName>
        <fullName evidence="4">ATP-dependent Clp protease proteolytic subunit</fullName>
    </submittedName>
</protein>
<keyword evidence="4" id="KW-0378">Hydrolase</keyword>
<dbReference type="GO" id="GO:0051117">
    <property type="term" value="F:ATPase binding"/>
    <property type="evidence" value="ECO:0007669"/>
    <property type="project" value="TreeGrafter"/>
</dbReference>
<name>A0A9D1T290_9BACT</name>
<keyword evidence="4" id="KW-0645">Protease</keyword>
<reference evidence="4" key="2">
    <citation type="journal article" date="2021" name="PeerJ">
        <title>Extensive microbial diversity within the chicken gut microbiome revealed by metagenomics and culture.</title>
        <authorList>
            <person name="Gilroy R."/>
            <person name="Ravi A."/>
            <person name="Getino M."/>
            <person name="Pursley I."/>
            <person name="Horton D.L."/>
            <person name="Alikhan N.F."/>
            <person name="Baker D."/>
            <person name="Gharbi K."/>
            <person name="Hall N."/>
            <person name="Watson M."/>
            <person name="Adriaenssens E.M."/>
            <person name="Foster-Nyarko E."/>
            <person name="Jarju S."/>
            <person name="Secka A."/>
            <person name="Antonio M."/>
            <person name="Oren A."/>
            <person name="Chaudhuri R.R."/>
            <person name="La Ragione R."/>
            <person name="Hildebrand F."/>
            <person name="Pallen M.J."/>
        </authorList>
    </citation>
    <scope>NUCLEOTIDE SEQUENCE</scope>
    <source>
        <strain evidence="4">10669</strain>
    </source>
</reference>
<accession>A0A9D1T290</accession>
<proteinExistence type="predicted"/>